<dbReference type="CDD" id="cd01650">
    <property type="entry name" value="RT_nLTR_like"/>
    <property type="match status" value="1"/>
</dbReference>
<keyword evidence="3" id="KW-0808">Transferase</keyword>
<dbReference type="AlphaFoldDB" id="A0A0P6IZ62"/>
<dbReference type="PANTHER" id="PTHR33332">
    <property type="entry name" value="REVERSE TRANSCRIPTASE DOMAIN-CONTAINING PROTEIN"/>
    <property type="match status" value="1"/>
</dbReference>
<feature type="non-terminal residue" evidence="3">
    <location>
        <position position="1"/>
    </location>
</feature>
<protein>
    <submittedName>
        <fullName evidence="3">Putative reverse transcriptase</fullName>
    </submittedName>
</protein>
<evidence type="ECO:0000259" key="2">
    <source>
        <dbReference type="PROSITE" id="PS50878"/>
    </source>
</evidence>
<dbReference type="SUPFAM" id="SSF56219">
    <property type="entry name" value="DNase I-like"/>
    <property type="match status" value="1"/>
</dbReference>
<dbReference type="Pfam" id="PF03372">
    <property type="entry name" value="Exo_endo_phos"/>
    <property type="match status" value="1"/>
</dbReference>
<feature type="region of interest" description="Disordered" evidence="1">
    <location>
        <begin position="89"/>
        <end position="116"/>
    </location>
</feature>
<feature type="compositionally biased region" description="Low complexity" evidence="1">
    <location>
        <begin position="103"/>
        <end position="116"/>
    </location>
</feature>
<dbReference type="InterPro" id="IPR036691">
    <property type="entry name" value="Endo/exonu/phosph_ase_sf"/>
</dbReference>
<dbReference type="InterPro" id="IPR000477">
    <property type="entry name" value="RT_dom"/>
</dbReference>
<name>A0A0P6IZ62_AEDAE</name>
<reference evidence="3" key="1">
    <citation type="journal article" date="2016" name="PLoS ONE">
        <title>A Deep Insight into the Sialome of Male and Female Aedes aegypti Mosquitoes.</title>
        <authorList>
            <person name="Ribeiro J.M."/>
            <person name="Martin-Martin I."/>
            <person name="Arca B."/>
            <person name="Calvo E."/>
        </authorList>
    </citation>
    <scope>NUCLEOTIDE SEQUENCE</scope>
    <source>
        <strain evidence="3">Liverpool</strain>
        <tissue evidence="3">Salivary glands</tissue>
    </source>
</reference>
<dbReference type="PROSITE" id="PS50878">
    <property type="entry name" value="RT_POL"/>
    <property type="match status" value="1"/>
</dbReference>
<evidence type="ECO:0000256" key="1">
    <source>
        <dbReference type="SAM" id="MobiDB-lite"/>
    </source>
</evidence>
<proteinExistence type="evidence at transcript level"/>
<organism evidence="3">
    <name type="scientific">Aedes aegypti</name>
    <name type="common">Yellowfever mosquito</name>
    <name type="synonym">Culex aegypti</name>
    <dbReference type="NCBI Taxonomy" id="7159"/>
    <lineage>
        <taxon>Eukaryota</taxon>
        <taxon>Metazoa</taxon>
        <taxon>Ecdysozoa</taxon>
        <taxon>Arthropoda</taxon>
        <taxon>Hexapoda</taxon>
        <taxon>Insecta</taxon>
        <taxon>Pterygota</taxon>
        <taxon>Neoptera</taxon>
        <taxon>Endopterygota</taxon>
        <taxon>Diptera</taxon>
        <taxon>Nematocera</taxon>
        <taxon>Culicoidea</taxon>
        <taxon>Culicidae</taxon>
        <taxon>Culicinae</taxon>
        <taxon>Aedini</taxon>
        <taxon>Aedes</taxon>
        <taxon>Stegomyia</taxon>
    </lineage>
</organism>
<dbReference type="Gene3D" id="3.60.10.10">
    <property type="entry name" value="Endonuclease/exonuclease/phosphatase"/>
    <property type="match status" value="1"/>
</dbReference>
<dbReference type="VEuPathDB" id="VectorBase:AAEL026431"/>
<evidence type="ECO:0000313" key="3">
    <source>
        <dbReference type="EMBL" id="JAN95126.1"/>
    </source>
</evidence>
<dbReference type="GO" id="GO:0003964">
    <property type="term" value="F:RNA-directed DNA polymerase activity"/>
    <property type="evidence" value="ECO:0007669"/>
    <property type="project" value="UniProtKB-KW"/>
</dbReference>
<dbReference type="InterPro" id="IPR005135">
    <property type="entry name" value="Endo/exonuclease/phosphatase"/>
</dbReference>
<keyword evidence="3" id="KW-0695">RNA-directed DNA polymerase</keyword>
<accession>A0A0P6IZ62</accession>
<dbReference type="Pfam" id="PF00078">
    <property type="entry name" value="RVT_1"/>
    <property type="match status" value="1"/>
</dbReference>
<dbReference type="PRINTS" id="PR01345">
    <property type="entry name" value="CERVTRCPTASE"/>
</dbReference>
<feature type="domain" description="Reverse transcriptase" evidence="2">
    <location>
        <begin position="716"/>
        <end position="968"/>
    </location>
</feature>
<keyword evidence="3" id="KW-0548">Nucleotidyltransferase</keyword>
<dbReference type="EMBL" id="GDUN01000793">
    <property type="protein sequence ID" value="JAN95126.1"/>
    <property type="molecule type" value="mRNA"/>
</dbReference>
<sequence>CNSNYSLRDKISCTQNVCCSDHNNLPSTPTTHLMHQATLPGRTTESTLGVASYSSSVAPFAASVLQSRPGPESSCGLAASQSAISGKYNDDRELSLPDTNQIYSTSGYTSSSSPYPDLTLEEVLHGLAEDISLGTPTATNADSSSFDMRSNNEHRFQHPGRTILSTTGAPLSPSTVVTMQPALDSRPGPVVGCGEGVSQPVQSGKYTECADSILPDDLIPSSLRIYYQNVRGLRTKIESFFLAVTELDYDVIVLTETWLDHRILSAQLFGSHYSVFRTDRSALNSNKSRGGGVLIAVSSQFNCCSDPTPVNDQLEQLWVRILLPDRNVSIGVFYLPPDMKNDADVIRCHIESIAAVHNNLSENDLILQFGDYNQSDIYWAAEADNRLSIDLDRSRMCPASSALLDGFCFHGLSQVNTLTNTTNRTLDLVLVCDTVLPNFTLLAAAEALTTLDDHHPAIELIVMCPLPVTYEMSHDYTGFNFQKANFESLNVALMSVDWNHLDSIPDINEAVDFFTNSVLQAVTNNVPPRRPPSKPPWSNGQLRLLRRRRSAALRCYCNNRSQQTKLAFNEASREYRNYNALLYARYKRRTEQNLRTNPKQFWSFINSKRKENGLPTSMYLDEQSADCASDKCELFAAQFQRAFNNFVAAPSQVHVALDDTTRDVFSYEMFEISEREVASAITKLKPSYTPGPDGIPPALLKRCSALLIPLVKLFNRSLGCRVFPRSWKMSFLFPIHKKGDKRSVSNYRGITSLCVCSKVFEIIINDSLFNSCKQYISSDQHGFFPKRSVTTNLVEFSTQCIRAIDAGKQVDAVYLDLKAAFDRVDHGILLQKLRKCGVSDSFIDWFESYLNNRSLCVKIGSNESSSFTNLSGVPQGSNLGPLLFSLFINDASLVLPPGTRLFYADDTKVYMIVDSLDDCHHLQRLLNDFEAWCSRNCMTLSIEKCQVISFNRKRNPIHFQYTLSGTAIERVQRVRDLGVWLDEEFTFNYHFNDIVSRANKQLGFVLKVTEGFSDPLCLRSLYCALVRSILEFAAIVWCPFHASWITRIESVQRKFLRHALRNLPWRDPSNLPPYEDRCRLLGIDTLENRRCVSQAAFVAKLLQGDIDSPSLLADVSIYAPERNLRRRNFVSLGSRNTLYGQHDPTRYMATKFNEIYHLFDFNITMTTLRNRFAEYFRHS</sequence>